<proteinExistence type="inferred from homology"/>
<dbReference type="PRINTS" id="PR00080">
    <property type="entry name" value="SDRFAMILY"/>
</dbReference>
<evidence type="ECO:0000313" key="5">
    <source>
        <dbReference type="EMBL" id="VDL92396.1"/>
    </source>
</evidence>
<evidence type="ECO:0000256" key="4">
    <source>
        <dbReference type="RuleBase" id="RU000363"/>
    </source>
</evidence>
<name>A0A183SP63_SCHSO</name>
<dbReference type="PANTHER" id="PTHR43963:SF6">
    <property type="entry name" value="CHAIN DEHYDROGENASE FAMILY PROTEIN, PUTATIVE (AFU_ORTHOLOGUE AFUA_3G15350)-RELATED"/>
    <property type="match status" value="1"/>
</dbReference>
<keyword evidence="3" id="KW-0560">Oxidoreductase</keyword>
<accession>A0A183SP63</accession>
<dbReference type="GO" id="GO:0016491">
    <property type="term" value="F:oxidoreductase activity"/>
    <property type="evidence" value="ECO:0007669"/>
    <property type="project" value="UniProtKB-KW"/>
</dbReference>
<gene>
    <name evidence="5" type="ORF">SSLN_LOCUS6011</name>
</gene>
<dbReference type="STRING" id="70667.A0A183SP63"/>
<comment type="similarity">
    <text evidence="1 4">Belongs to the short-chain dehydrogenases/reductases (SDR) family.</text>
</comment>
<evidence type="ECO:0000256" key="2">
    <source>
        <dbReference type="ARBA" id="ARBA00022857"/>
    </source>
</evidence>
<dbReference type="AlphaFoldDB" id="A0A183SP63"/>
<dbReference type="InterPro" id="IPR036291">
    <property type="entry name" value="NAD(P)-bd_dom_sf"/>
</dbReference>
<evidence type="ECO:0000256" key="1">
    <source>
        <dbReference type="ARBA" id="ARBA00006484"/>
    </source>
</evidence>
<dbReference type="PRINTS" id="PR00081">
    <property type="entry name" value="GDHRDH"/>
</dbReference>
<dbReference type="SUPFAM" id="SSF51735">
    <property type="entry name" value="NAD(P)-binding Rossmann-fold domains"/>
    <property type="match status" value="1"/>
</dbReference>
<dbReference type="Proteomes" id="UP000275846">
    <property type="component" value="Unassembled WGS sequence"/>
</dbReference>
<dbReference type="OrthoDB" id="7289984at2759"/>
<organism evidence="7">
    <name type="scientific">Schistocephalus solidus</name>
    <name type="common">Tapeworm</name>
    <dbReference type="NCBI Taxonomy" id="70667"/>
    <lineage>
        <taxon>Eukaryota</taxon>
        <taxon>Metazoa</taxon>
        <taxon>Spiralia</taxon>
        <taxon>Lophotrochozoa</taxon>
        <taxon>Platyhelminthes</taxon>
        <taxon>Cestoda</taxon>
        <taxon>Eucestoda</taxon>
        <taxon>Diphyllobothriidea</taxon>
        <taxon>Diphyllobothriidae</taxon>
        <taxon>Schistocephalus</taxon>
    </lineage>
</organism>
<evidence type="ECO:0000313" key="6">
    <source>
        <dbReference type="Proteomes" id="UP000275846"/>
    </source>
</evidence>
<evidence type="ECO:0000313" key="7">
    <source>
        <dbReference type="WBParaSite" id="SSLN_0000620401-mRNA-1"/>
    </source>
</evidence>
<dbReference type="Gene3D" id="3.40.50.720">
    <property type="entry name" value="NAD(P)-binding Rossmann-like Domain"/>
    <property type="match status" value="1"/>
</dbReference>
<protein>
    <submittedName>
        <fullName evidence="7">Carbonyl reductase [NADPH] 1</fullName>
    </submittedName>
</protein>
<reference evidence="5 6" key="2">
    <citation type="submission" date="2018-11" db="EMBL/GenBank/DDBJ databases">
        <authorList>
            <consortium name="Pathogen Informatics"/>
        </authorList>
    </citation>
    <scope>NUCLEOTIDE SEQUENCE [LARGE SCALE GENOMIC DNA]</scope>
    <source>
        <strain evidence="5 6">NST_G2</strain>
    </source>
</reference>
<dbReference type="EMBL" id="UYSU01033499">
    <property type="protein sequence ID" value="VDL92396.1"/>
    <property type="molecule type" value="Genomic_DNA"/>
</dbReference>
<dbReference type="Pfam" id="PF00106">
    <property type="entry name" value="adh_short"/>
    <property type="match status" value="1"/>
</dbReference>
<reference evidence="7" key="1">
    <citation type="submission" date="2016-06" db="UniProtKB">
        <authorList>
            <consortium name="WormBaseParasite"/>
        </authorList>
    </citation>
    <scope>IDENTIFICATION</scope>
</reference>
<keyword evidence="2" id="KW-0521">NADP</keyword>
<sequence>VTGANKGVGHGIVERLIKCLTPPSDWHVYLTGESPFTELLYIISARNVSLGHEAVDEFVKRGLPVKFHQLDITDQKSRDKLADYVKSNYPDGINILINNAGIAYKTDSNAPFGEQAQVTLATNYFATLEMCNTFLPLMAKNSRLVNVSSIMSVVTLKKLGDELYEKFVKPMTIEQLNDLMHDFIRRAASGDLASAGWPQMAYGVSKLGLTKATFILAEQLKDDPRRILINATNS</sequence>
<keyword evidence="6" id="KW-1185">Reference proteome</keyword>
<dbReference type="WBParaSite" id="SSLN_0000620401-mRNA-1">
    <property type="protein sequence ID" value="SSLN_0000620401-mRNA-1"/>
    <property type="gene ID" value="SSLN_0000620401"/>
</dbReference>
<dbReference type="InterPro" id="IPR002347">
    <property type="entry name" value="SDR_fam"/>
</dbReference>
<evidence type="ECO:0000256" key="3">
    <source>
        <dbReference type="ARBA" id="ARBA00023002"/>
    </source>
</evidence>
<dbReference type="PANTHER" id="PTHR43963">
    <property type="entry name" value="CARBONYL REDUCTASE 1-RELATED"/>
    <property type="match status" value="1"/>
</dbReference>